<dbReference type="RefSeq" id="WP_086222438.1">
    <property type="nucleotide sequence ID" value="NZ_NGDO01000017.1"/>
</dbReference>
<dbReference type="Pfam" id="PF05954">
    <property type="entry name" value="Phage_GPD"/>
    <property type="match status" value="1"/>
</dbReference>
<dbReference type="Proteomes" id="UP000194767">
    <property type="component" value="Unassembled WGS sequence"/>
</dbReference>
<dbReference type="SUPFAM" id="SSF69279">
    <property type="entry name" value="Phage tail proteins"/>
    <property type="match status" value="1"/>
</dbReference>
<accession>A0AB36M5C0</accession>
<sequence length="407" mass="45349">MFESVSNVNAQAIYKLVVNGTDITTKINSRLNNMTITDNRGIEADSVLIELLDHDGLLEIPPKDAEIDVWIGWSTTGLIYKGKYYIKEREHSGAPDILSLRATSADLKASLKRKREESYHDKTIGEIISSIGARNGLNVIIQDKLASIKLAHIDQNESDANLMTRIADEHDAIATVKNGTLLFMAKGKSETASGQPLPEVEITRNQGDRHRFSDTSEGDDISGVTCYYYDIALPQKQKVTVGNSSQNVKEIRHALRDRETALHKAYAEYNNIKRKATNFSYSFSRGRPELIPEMTFKFTGLKSPIDDIVWLGTRVTHKLDGSGGFTTDVVLEVMMPDADDVSQLVDNERGDYTGIIAYYGSASSPDKVTQGDQANPKRLTYLYKNQATATRAAEREFKRLQDEKSTT</sequence>
<evidence type="ECO:0000313" key="2">
    <source>
        <dbReference type="Proteomes" id="UP000194767"/>
    </source>
</evidence>
<dbReference type="AlphaFoldDB" id="A0AB36M5C0"/>
<gene>
    <name evidence="1" type="ORF">B9X58_03290</name>
</gene>
<evidence type="ECO:0000313" key="1">
    <source>
        <dbReference type="EMBL" id="OTM00046.1"/>
    </source>
</evidence>
<dbReference type="EMBL" id="NGDO01000017">
    <property type="protein sequence ID" value="OTM00046.1"/>
    <property type="molecule type" value="Genomic_DNA"/>
</dbReference>
<reference evidence="1 2" key="1">
    <citation type="submission" date="2017-05" db="EMBL/GenBank/DDBJ databases">
        <authorList>
            <person name="Kreiswirth B."/>
            <person name="Manca C."/>
            <person name="Chen L."/>
            <person name="Evans S."/>
            <person name="Fowler V."/>
            <person name="Patel R."/>
            <person name="Chambers H."/>
            <person name="Bonomo R."/>
            <person name="Paul V."/>
            <person name="Sankar J."/>
            <person name="Gaind R."/>
            <person name="Ray P."/>
            <person name="Gautam V."/>
            <person name="Biswal M."/>
            <person name="Datta S."/>
            <person name="Walia K."/>
            <person name="Adams M."/>
            <person name="Nelson K."/>
            <person name="Sutton G."/>
            <person name="Fouts D."/>
            <person name="Hujer K."/>
            <person name="Hujer A."/>
        </authorList>
    </citation>
    <scope>NUCLEOTIDE SEQUENCE [LARGE SCALE GENOMIC DNA]</scope>
    <source>
        <strain evidence="1 2">PR324</strain>
    </source>
</reference>
<protein>
    <submittedName>
        <fullName evidence="1">DNA primase</fullName>
    </submittedName>
</protein>
<comment type="caution">
    <text evidence="1">The sequence shown here is derived from an EMBL/GenBank/DDBJ whole genome shotgun (WGS) entry which is preliminary data.</text>
</comment>
<proteinExistence type="predicted"/>
<name>A0AB36M5C0_ACINO</name>
<organism evidence="1 2">
    <name type="scientific">Acinetobacter nosocomialis</name>
    <dbReference type="NCBI Taxonomy" id="106654"/>
    <lineage>
        <taxon>Bacteria</taxon>
        <taxon>Pseudomonadati</taxon>
        <taxon>Pseudomonadota</taxon>
        <taxon>Gammaproteobacteria</taxon>
        <taxon>Moraxellales</taxon>
        <taxon>Moraxellaceae</taxon>
        <taxon>Acinetobacter</taxon>
        <taxon>Acinetobacter calcoaceticus/baumannii complex</taxon>
    </lineage>
</organism>